<dbReference type="EMBL" id="CAJNNV010024851">
    <property type="protein sequence ID" value="CAE8610844.1"/>
    <property type="molecule type" value="Genomic_DNA"/>
</dbReference>
<dbReference type="OMA" id="HRNVPKD"/>
<dbReference type="PRINTS" id="PR00081">
    <property type="entry name" value="GDHRDH"/>
</dbReference>
<reference evidence="1" key="1">
    <citation type="submission" date="2021-02" db="EMBL/GenBank/DDBJ databases">
        <authorList>
            <person name="Dougan E. K."/>
            <person name="Rhodes N."/>
            <person name="Thang M."/>
            <person name="Chan C."/>
        </authorList>
    </citation>
    <scope>NUCLEOTIDE SEQUENCE</scope>
</reference>
<dbReference type="SUPFAM" id="SSF51735">
    <property type="entry name" value="NAD(P)-binding Rossmann-fold domains"/>
    <property type="match status" value="1"/>
</dbReference>
<accession>A0A813FKD4</accession>
<sequence>MQQLLHQLCRSRIPGLNTLRAGSRAIGRSRCQASLSAAATAGPLPGEVVVICGASKGIGLEVARQCLAAGALVAAIGRTAETSSGLATLAESPQGASRLLRISCDATDEEQLEGAAAAVRGRFGRADAVLSSVGMLSDPTGQVSVRQMPERSLQQVTAEQLLMNFKLNALAPALTAKHFMPLLLHAHRQAGAQQGVFASLSARVGSIGDNKKGGWYSYRASKAAQNQLLRTLAHETNRSRVGPIVLMLHPGTVDTDLSKPFHGVVTWELFPVERAASQLLDIIFRATPADNGKFLDWKGEEIPW</sequence>
<dbReference type="PANTHER" id="PTHR43544:SF12">
    <property type="entry name" value="NAD(P)-BINDING ROSSMANN-FOLD SUPERFAMILY PROTEIN"/>
    <property type="match status" value="1"/>
</dbReference>
<protein>
    <recommendedName>
        <fullName evidence="3">Protochlorophyllide reductase</fullName>
    </recommendedName>
</protein>
<proteinExistence type="predicted"/>
<dbReference type="Proteomes" id="UP000654075">
    <property type="component" value="Unassembled WGS sequence"/>
</dbReference>
<dbReference type="OrthoDB" id="409363at2759"/>
<dbReference type="InterPro" id="IPR036291">
    <property type="entry name" value="NAD(P)-bd_dom_sf"/>
</dbReference>
<dbReference type="PANTHER" id="PTHR43544">
    <property type="entry name" value="SHORT-CHAIN DEHYDROGENASE/REDUCTASE"/>
    <property type="match status" value="1"/>
</dbReference>
<evidence type="ECO:0000313" key="2">
    <source>
        <dbReference type="Proteomes" id="UP000654075"/>
    </source>
</evidence>
<dbReference type="CDD" id="cd05325">
    <property type="entry name" value="carb_red_sniffer_like_SDR_c"/>
    <property type="match status" value="1"/>
</dbReference>
<dbReference type="InterPro" id="IPR002347">
    <property type="entry name" value="SDR_fam"/>
</dbReference>
<evidence type="ECO:0008006" key="3">
    <source>
        <dbReference type="Google" id="ProtNLM"/>
    </source>
</evidence>
<dbReference type="Gene3D" id="3.40.50.720">
    <property type="entry name" value="NAD(P)-binding Rossmann-like Domain"/>
    <property type="match status" value="1"/>
</dbReference>
<dbReference type="Pfam" id="PF00106">
    <property type="entry name" value="adh_short"/>
    <property type="match status" value="1"/>
</dbReference>
<dbReference type="GO" id="GO:0005737">
    <property type="term" value="C:cytoplasm"/>
    <property type="evidence" value="ECO:0007669"/>
    <property type="project" value="TreeGrafter"/>
</dbReference>
<evidence type="ECO:0000313" key="1">
    <source>
        <dbReference type="EMBL" id="CAE8610844.1"/>
    </source>
</evidence>
<keyword evidence="2" id="KW-1185">Reference proteome</keyword>
<name>A0A813FKD4_POLGL</name>
<gene>
    <name evidence="1" type="ORF">PGLA1383_LOCUS28662</name>
</gene>
<dbReference type="GO" id="GO:0016491">
    <property type="term" value="F:oxidoreductase activity"/>
    <property type="evidence" value="ECO:0007669"/>
    <property type="project" value="TreeGrafter"/>
</dbReference>
<dbReference type="AlphaFoldDB" id="A0A813FKD4"/>
<comment type="caution">
    <text evidence="1">The sequence shown here is derived from an EMBL/GenBank/DDBJ whole genome shotgun (WGS) entry which is preliminary data.</text>
</comment>
<organism evidence="1 2">
    <name type="scientific">Polarella glacialis</name>
    <name type="common">Dinoflagellate</name>
    <dbReference type="NCBI Taxonomy" id="89957"/>
    <lineage>
        <taxon>Eukaryota</taxon>
        <taxon>Sar</taxon>
        <taxon>Alveolata</taxon>
        <taxon>Dinophyceae</taxon>
        <taxon>Suessiales</taxon>
        <taxon>Suessiaceae</taxon>
        <taxon>Polarella</taxon>
    </lineage>
</organism>
<dbReference type="InterPro" id="IPR051468">
    <property type="entry name" value="Fungal_SecMetab_SDRs"/>
</dbReference>